<dbReference type="OrthoDB" id="41170at10239"/>
<keyword evidence="1" id="KW-0472">Membrane</keyword>
<accession>D2J4S9</accession>
<dbReference type="GeneID" id="11107119"/>
<sequence length="54" mass="6298">MCVLLLFLKEYDAAPIINPENYRQASLVINAISCMLQFIEIFLVITFTLYKIKQ</sequence>
<reference evidence="2 3" key="2">
    <citation type="journal article" date="2012" name="J. Virol.">
        <title>The Genome of Pieris rapae Granulovirus.</title>
        <authorList>
            <person name="Zhang B.Q."/>
            <person name="Cheng R.L."/>
            <person name="Wang X.F."/>
            <person name="Zhang C.X."/>
        </authorList>
    </citation>
    <scope>NUCLEOTIDE SEQUENCE [LARGE SCALE GENOMIC DNA]</scope>
    <source>
        <strain evidence="2">Wuhan</strain>
    </source>
</reference>
<protein>
    <submittedName>
        <fullName evidence="2">PrGVORF112</fullName>
    </submittedName>
</protein>
<organism evidence="2 3">
    <name type="scientific">Pieris rapae granulovirus Wuhan</name>
    <dbReference type="NCBI Taxonomy" id="2848030"/>
    <lineage>
        <taxon>Viruses</taxon>
        <taxon>Viruses incertae sedis</taxon>
        <taxon>Naldaviricetes</taxon>
        <taxon>Lefavirales</taxon>
        <taxon>Baculoviridae</taxon>
        <taxon>Betabaculovirus</taxon>
        <taxon>Betabaculovirus arrapae</taxon>
    </lineage>
</organism>
<keyword evidence="1" id="KW-0812">Transmembrane</keyword>
<evidence type="ECO:0000256" key="1">
    <source>
        <dbReference type="SAM" id="Phobius"/>
    </source>
</evidence>
<reference evidence="2 3" key="1">
    <citation type="journal article" date="2011" name="J. Proteome Res.">
        <title>ODV-associated proteins of the Pieris rapae granulovirus.</title>
        <authorList>
            <person name="Wang X.F."/>
            <person name="Zhang B.Q."/>
            <person name="Xu H.J."/>
            <person name="Cui Y.J."/>
            <person name="Xu Y.P."/>
            <person name="Zhang M.J."/>
            <person name="Han Y.S."/>
            <person name="Lee Y.S."/>
            <person name="Bao Y.Y."/>
            <person name="Zhang C.X."/>
        </authorList>
    </citation>
    <scope>NUCLEOTIDE SEQUENCE [LARGE SCALE GENOMIC DNA]</scope>
    <source>
        <strain evidence="2">Wuhan</strain>
    </source>
</reference>
<dbReference type="Proteomes" id="UP000202544">
    <property type="component" value="Segment"/>
</dbReference>
<evidence type="ECO:0000313" key="3">
    <source>
        <dbReference type="Proteomes" id="UP000202544"/>
    </source>
</evidence>
<proteinExistence type="predicted"/>
<keyword evidence="3" id="KW-1185">Reference proteome</keyword>
<dbReference type="EMBL" id="GQ884143">
    <property type="protein sequence ID" value="ACZ63598.1"/>
    <property type="molecule type" value="Genomic_DNA"/>
</dbReference>
<feature type="transmembrane region" description="Helical" evidence="1">
    <location>
        <begin position="27"/>
        <end position="50"/>
    </location>
</feature>
<dbReference type="RefSeq" id="YP_003429436.1">
    <property type="nucleotide sequence ID" value="NC_013797.1"/>
</dbReference>
<keyword evidence="1" id="KW-1133">Transmembrane helix</keyword>
<evidence type="ECO:0000313" key="2">
    <source>
        <dbReference type="EMBL" id="ACZ63598.1"/>
    </source>
</evidence>
<dbReference type="KEGG" id="vg:11107119"/>
<name>D2J4S9_9BBAC</name>